<feature type="non-terminal residue" evidence="2">
    <location>
        <position position="85"/>
    </location>
</feature>
<dbReference type="EMBL" id="JACEIK010000134">
    <property type="protein sequence ID" value="MCD7450506.1"/>
    <property type="molecule type" value="Genomic_DNA"/>
</dbReference>
<feature type="region of interest" description="Disordered" evidence="1">
    <location>
        <begin position="50"/>
        <end position="69"/>
    </location>
</feature>
<comment type="caution">
    <text evidence="2">The sequence shown here is derived from an EMBL/GenBank/DDBJ whole genome shotgun (WGS) entry which is preliminary data.</text>
</comment>
<name>A0ABS8RW84_DATST</name>
<evidence type="ECO:0000313" key="2">
    <source>
        <dbReference type="EMBL" id="MCD7450506.1"/>
    </source>
</evidence>
<proteinExistence type="predicted"/>
<accession>A0ABS8RW84</accession>
<keyword evidence="3" id="KW-1185">Reference proteome</keyword>
<reference evidence="2 3" key="1">
    <citation type="journal article" date="2021" name="BMC Genomics">
        <title>Datura genome reveals duplications of psychoactive alkaloid biosynthetic genes and high mutation rate following tissue culture.</title>
        <authorList>
            <person name="Rajewski A."/>
            <person name="Carter-House D."/>
            <person name="Stajich J."/>
            <person name="Litt A."/>
        </authorList>
    </citation>
    <scope>NUCLEOTIDE SEQUENCE [LARGE SCALE GENOMIC DNA]</scope>
    <source>
        <strain evidence="2">AR-01</strain>
    </source>
</reference>
<evidence type="ECO:0000256" key="1">
    <source>
        <dbReference type="SAM" id="MobiDB-lite"/>
    </source>
</evidence>
<sequence length="85" mass="9752">MTSSAPSYEAAQTGDLVPMISLVTNVGNRCHFIKDRLMHKVNYKEYLRTNVDKARKKDRSPEDDDSPFNMMFAFMANSDADEEEE</sequence>
<protein>
    <submittedName>
        <fullName evidence="2">Uncharacterized protein</fullName>
    </submittedName>
</protein>
<dbReference type="Proteomes" id="UP000823775">
    <property type="component" value="Unassembled WGS sequence"/>
</dbReference>
<evidence type="ECO:0000313" key="3">
    <source>
        <dbReference type="Proteomes" id="UP000823775"/>
    </source>
</evidence>
<gene>
    <name evidence="2" type="ORF">HAX54_006708</name>
</gene>
<organism evidence="2 3">
    <name type="scientific">Datura stramonium</name>
    <name type="common">Jimsonweed</name>
    <name type="synonym">Common thornapple</name>
    <dbReference type="NCBI Taxonomy" id="4076"/>
    <lineage>
        <taxon>Eukaryota</taxon>
        <taxon>Viridiplantae</taxon>
        <taxon>Streptophyta</taxon>
        <taxon>Embryophyta</taxon>
        <taxon>Tracheophyta</taxon>
        <taxon>Spermatophyta</taxon>
        <taxon>Magnoliopsida</taxon>
        <taxon>eudicotyledons</taxon>
        <taxon>Gunneridae</taxon>
        <taxon>Pentapetalae</taxon>
        <taxon>asterids</taxon>
        <taxon>lamiids</taxon>
        <taxon>Solanales</taxon>
        <taxon>Solanaceae</taxon>
        <taxon>Solanoideae</taxon>
        <taxon>Datureae</taxon>
        <taxon>Datura</taxon>
    </lineage>
</organism>